<organism evidence="1 2">
    <name type="scientific">Centaurea solstitialis</name>
    <name type="common">yellow star-thistle</name>
    <dbReference type="NCBI Taxonomy" id="347529"/>
    <lineage>
        <taxon>Eukaryota</taxon>
        <taxon>Viridiplantae</taxon>
        <taxon>Streptophyta</taxon>
        <taxon>Embryophyta</taxon>
        <taxon>Tracheophyta</taxon>
        <taxon>Spermatophyta</taxon>
        <taxon>Magnoliopsida</taxon>
        <taxon>eudicotyledons</taxon>
        <taxon>Gunneridae</taxon>
        <taxon>Pentapetalae</taxon>
        <taxon>asterids</taxon>
        <taxon>campanulids</taxon>
        <taxon>Asterales</taxon>
        <taxon>Asteraceae</taxon>
        <taxon>Carduoideae</taxon>
        <taxon>Cardueae</taxon>
        <taxon>Centaureinae</taxon>
        <taxon>Centaurea</taxon>
    </lineage>
</organism>
<accession>A0AA38W7X5</accession>
<evidence type="ECO:0000313" key="1">
    <source>
        <dbReference type="EMBL" id="KAJ9542135.1"/>
    </source>
</evidence>
<proteinExistence type="predicted"/>
<comment type="caution">
    <text evidence="1">The sequence shown here is derived from an EMBL/GenBank/DDBJ whole genome shotgun (WGS) entry which is preliminary data.</text>
</comment>
<name>A0AA38W7X5_9ASTR</name>
<gene>
    <name evidence="1" type="ORF">OSB04_028641</name>
</gene>
<protein>
    <submittedName>
        <fullName evidence="1">Uncharacterized protein</fullName>
    </submittedName>
</protein>
<keyword evidence="2" id="KW-1185">Reference proteome</keyword>
<dbReference type="Proteomes" id="UP001172457">
    <property type="component" value="Chromosome 7"/>
</dbReference>
<dbReference type="EMBL" id="JARYMX010000007">
    <property type="protein sequence ID" value="KAJ9542135.1"/>
    <property type="molecule type" value="Genomic_DNA"/>
</dbReference>
<evidence type="ECO:0000313" key="2">
    <source>
        <dbReference type="Proteomes" id="UP001172457"/>
    </source>
</evidence>
<reference evidence="1" key="1">
    <citation type="submission" date="2023-03" db="EMBL/GenBank/DDBJ databases">
        <title>Chromosome-scale reference genome and RAD-based genetic map of yellow starthistle (Centaurea solstitialis) reveal putative structural variation and QTLs associated with invader traits.</title>
        <authorList>
            <person name="Reatini B."/>
            <person name="Cang F.A."/>
            <person name="Jiang Q."/>
            <person name="Mckibben M.T.W."/>
            <person name="Barker M.S."/>
            <person name="Rieseberg L.H."/>
            <person name="Dlugosch K.M."/>
        </authorList>
    </citation>
    <scope>NUCLEOTIDE SEQUENCE</scope>
    <source>
        <strain evidence="1">CAN-66</strain>
        <tissue evidence="1">Leaf</tissue>
    </source>
</reference>
<sequence>MFGAFYLEPYIIKRNMTIVTKLEKLPGLGGIWKFKCNFCRESRQGSYSRVRAHFLGIKGNLLISICKDHVLGFLFARKQQRLTS</sequence>
<dbReference type="AlphaFoldDB" id="A0AA38W7X5"/>